<organism evidence="3 4">
    <name type="scientific">Mycolicibacterium phlei DSM 43239 = CCUG 21000</name>
    <dbReference type="NCBI Taxonomy" id="1226750"/>
    <lineage>
        <taxon>Bacteria</taxon>
        <taxon>Bacillati</taxon>
        <taxon>Actinomycetota</taxon>
        <taxon>Actinomycetes</taxon>
        <taxon>Mycobacteriales</taxon>
        <taxon>Mycobacteriaceae</taxon>
        <taxon>Mycolicibacterium</taxon>
    </lineage>
</organism>
<dbReference type="SUPFAM" id="SSF51161">
    <property type="entry name" value="Trimeric LpxA-like enzymes"/>
    <property type="match status" value="1"/>
</dbReference>
<dbReference type="AlphaFoldDB" id="A0A5N5V4B7"/>
<evidence type="ECO:0000313" key="3">
    <source>
        <dbReference type="EMBL" id="KAB7756558.1"/>
    </source>
</evidence>
<name>A0A5N5V4B7_MYCPH</name>
<reference evidence="3 4" key="1">
    <citation type="submission" date="2012-10" db="EMBL/GenBank/DDBJ databases">
        <title>The draft sequence of the Mycobacterium pheli genome.</title>
        <authorList>
            <person name="Pettersson B.M.F."/>
            <person name="Das S."/>
            <person name="Dasgupta S."/>
            <person name="Bhattacharya A."/>
            <person name="Kirsebom L.A."/>
        </authorList>
    </citation>
    <scope>NUCLEOTIDE SEQUENCE [LARGE SCALE GENOMIC DNA]</scope>
    <source>
        <strain evidence="3 4">CCUG 21000</strain>
    </source>
</reference>
<dbReference type="CDD" id="cd04647">
    <property type="entry name" value="LbH_MAT_like"/>
    <property type="match status" value="1"/>
</dbReference>
<keyword evidence="2 3" id="KW-0808">Transferase</keyword>
<keyword evidence="4" id="KW-1185">Reference proteome</keyword>
<protein>
    <submittedName>
        <fullName evidence="3">Acetyltransferase</fullName>
    </submittedName>
</protein>
<dbReference type="InterPro" id="IPR011004">
    <property type="entry name" value="Trimer_LpxA-like_sf"/>
</dbReference>
<dbReference type="PANTHER" id="PTHR23416">
    <property type="entry name" value="SIALIC ACID SYNTHASE-RELATED"/>
    <property type="match status" value="1"/>
</dbReference>
<dbReference type="InterPro" id="IPR051159">
    <property type="entry name" value="Hexapeptide_acetyltransf"/>
</dbReference>
<comment type="similarity">
    <text evidence="1">Belongs to the transferase hexapeptide repeat family.</text>
</comment>
<dbReference type="GO" id="GO:0008374">
    <property type="term" value="F:O-acyltransferase activity"/>
    <property type="evidence" value="ECO:0007669"/>
    <property type="project" value="TreeGrafter"/>
</dbReference>
<dbReference type="Proteomes" id="UP000325690">
    <property type="component" value="Unassembled WGS sequence"/>
</dbReference>
<evidence type="ECO:0000256" key="2">
    <source>
        <dbReference type="ARBA" id="ARBA00022679"/>
    </source>
</evidence>
<sequence>MARRKAAAPALKVPPAHGETRWRRLRNRVAEQIFNSFITQVPSHTVRQGYLRAFGADIGKNSAIMRGTLVYGIPYLTIGDETAIGWRCMLDATGGLYIGNNVTIASDVHIIGSIRDIDHPGLRPVPTPTVVEDYAWIASRAVVLPAHIGRGAVVAGQATVYRDIDELEVVGGDPLKTIAQRDPDALGYTAGYRPLFS</sequence>
<dbReference type="EMBL" id="ANBP01000012">
    <property type="protein sequence ID" value="KAB7756558.1"/>
    <property type="molecule type" value="Genomic_DNA"/>
</dbReference>
<accession>A0A5N5V4B7</accession>
<evidence type="ECO:0000256" key="1">
    <source>
        <dbReference type="ARBA" id="ARBA00007274"/>
    </source>
</evidence>
<comment type="caution">
    <text evidence="3">The sequence shown here is derived from an EMBL/GenBank/DDBJ whole genome shotgun (WGS) entry which is preliminary data.</text>
</comment>
<evidence type="ECO:0000313" key="4">
    <source>
        <dbReference type="Proteomes" id="UP000325690"/>
    </source>
</evidence>
<dbReference type="PANTHER" id="PTHR23416:SF23">
    <property type="entry name" value="ACETYLTRANSFERASE C18B11.09C-RELATED"/>
    <property type="match status" value="1"/>
</dbReference>
<dbReference type="GO" id="GO:0005829">
    <property type="term" value="C:cytosol"/>
    <property type="evidence" value="ECO:0007669"/>
    <property type="project" value="TreeGrafter"/>
</dbReference>
<dbReference type="Gene3D" id="2.160.10.10">
    <property type="entry name" value="Hexapeptide repeat proteins"/>
    <property type="match status" value="1"/>
</dbReference>
<proteinExistence type="inferred from homology"/>
<gene>
    <name evidence="3" type="ORF">MPHL21000_10805</name>
</gene>